<dbReference type="AlphaFoldDB" id="W3X9V8"/>
<gene>
    <name evidence="2" type="ORF">PFICI_04680</name>
</gene>
<dbReference type="OrthoDB" id="4728147at2759"/>
<accession>W3X9V8</accession>
<sequence length="461" mass="51358">MNDKTSVMSRAPVSRSFGALETPGSSQEGLAHTLKKRSKNKQPTEPISPPQPPTYYLHFICGHHIVHNPDVTVTLRKKTTWEPETSGNVYNGKSAQIFCPDCASSLSRVTGAHHSYFFSCGHIESSDEALQMWWALQNVGLLAPGEQKLNMDCRSCESHDSSLVRNLLESWSRSYTDTTNGSGNGAASYSRGPVRIAELARALSYAQRSRRKSPDSWREYRWLWAQTCARSITHAELLRFLRVVEELWGPDFMLEVGSAVGLEYLSLLRRRIDADVHSATNHVPGADKVSSRVGLIKTLWASLDEMFVGLKGCLQSASREGRSLTSLISSRLGHEDLDTTIYHLFEAGRALQNATLKSWGSTSSAVSVEEAELIKISVRLDASMRNVDRWMIKAPDPNARLDELMHSISHGRKAALRLWIGNMALIHDMVMKAQARKEVSRVHSPTVAEPVFQPVNKPPSR</sequence>
<keyword evidence="3" id="KW-1185">Reference proteome</keyword>
<dbReference type="GeneID" id="19269693"/>
<evidence type="ECO:0000313" key="2">
    <source>
        <dbReference type="EMBL" id="ETS82804.1"/>
    </source>
</evidence>
<reference evidence="3" key="1">
    <citation type="journal article" date="2015" name="BMC Genomics">
        <title>Genomic and transcriptomic analysis of the endophytic fungus Pestalotiopsis fici reveals its lifestyle and high potential for synthesis of natural products.</title>
        <authorList>
            <person name="Wang X."/>
            <person name="Zhang X."/>
            <person name="Liu L."/>
            <person name="Xiang M."/>
            <person name="Wang W."/>
            <person name="Sun X."/>
            <person name="Che Y."/>
            <person name="Guo L."/>
            <person name="Liu G."/>
            <person name="Guo L."/>
            <person name="Wang C."/>
            <person name="Yin W.B."/>
            <person name="Stadler M."/>
            <person name="Zhang X."/>
            <person name="Liu X."/>
        </authorList>
    </citation>
    <scope>NUCLEOTIDE SEQUENCE [LARGE SCALE GENOMIC DNA]</scope>
    <source>
        <strain evidence="3">W106-1 / CGMCC3.15140</strain>
    </source>
</reference>
<dbReference type="KEGG" id="pfy:PFICI_04680"/>
<dbReference type="InParanoid" id="W3X9V8"/>
<dbReference type="RefSeq" id="XP_007831452.1">
    <property type="nucleotide sequence ID" value="XM_007833261.1"/>
</dbReference>
<dbReference type="EMBL" id="KI912111">
    <property type="protein sequence ID" value="ETS82804.1"/>
    <property type="molecule type" value="Genomic_DNA"/>
</dbReference>
<protein>
    <submittedName>
        <fullName evidence="2">Uncharacterized protein</fullName>
    </submittedName>
</protein>
<organism evidence="2 3">
    <name type="scientific">Pestalotiopsis fici (strain W106-1 / CGMCC3.15140)</name>
    <dbReference type="NCBI Taxonomy" id="1229662"/>
    <lineage>
        <taxon>Eukaryota</taxon>
        <taxon>Fungi</taxon>
        <taxon>Dikarya</taxon>
        <taxon>Ascomycota</taxon>
        <taxon>Pezizomycotina</taxon>
        <taxon>Sordariomycetes</taxon>
        <taxon>Xylariomycetidae</taxon>
        <taxon>Amphisphaeriales</taxon>
        <taxon>Sporocadaceae</taxon>
        <taxon>Pestalotiopsis</taxon>
    </lineage>
</organism>
<evidence type="ECO:0000256" key="1">
    <source>
        <dbReference type="SAM" id="MobiDB-lite"/>
    </source>
</evidence>
<dbReference type="HOGENOM" id="CLU_593262_0_0_1"/>
<feature type="region of interest" description="Disordered" evidence="1">
    <location>
        <begin position="1"/>
        <end position="49"/>
    </location>
</feature>
<dbReference type="Proteomes" id="UP000030651">
    <property type="component" value="Unassembled WGS sequence"/>
</dbReference>
<name>W3X9V8_PESFW</name>
<evidence type="ECO:0000313" key="3">
    <source>
        <dbReference type="Proteomes" id="UP000030651"/>
    </source>
</evidence>
<proteinExistence type="predicted"/>